<organism evidence="1 2">
    <name type="scientific">Bauhinia variegata</name>
    <name type="common">Purple orchid tree</name>
    <name type="synonym">Phanera variegata</name>
    <dbReference type="NCBI Taxonomy" id="167791"/>
    <lineage>
        <taxon>Eukaryota</taxon>
        <taxon>Viridiplantae</taxon>
        <taxon>Streptophyta</taxon>
        <taxon>Embryophyta</taxon>
        <taxon>Tracheophyta</taxon>
        <taxon>Spermatophyta</taxon>
        <taxon>Magnoliopsida</taxon>
        <taxon>eudicotyledons</taxon>
        <taxon>Gunneridae</taxon>
        <taxon>Pentapetalae</taxon>
        <taxon>rosids</taxon>
        <taxon>fabids</taxon>
        <taxon>Fabales</taxon>
        <taxon>Fabaceae</taxon>
        <taxon>Cercidoideae</taxon>
        <taxon>Cercideae</taxon>
        <taxon>Bauhiniinae</taxon>
        <taxon>Bauhinia</taxon>
    </lineage>
</organism>
<sequence>MGPQFPQNIEVPKLELLLPLLEVGSNNYWFPDFVIQVRRTVPVYMINAMLISSTVIYIAFYWQKASPTFQLSGNSNSQEPNKQVLRSCLFTEEKKRERKNKKKKVKFAENVKEESVIQATEEHKEEQRKPKRVSRSCRNEIPEIRRMPANRIALYNGILRDRVNRMQILPRFSLLELVFVPFNYLRNPSSRSDLAFGVSGIACMGGCVGCYRNPRRVTTVDVPPKGLTTKGKAVKKPSTSEDFWTTSTYDMDNSAVQSQGSISSTSVTNQAPDPHGGSSKTNNPSEFVNHGLILWSQTRQRWVGNKRSENRQQQLQEPKLSWNATYESLLGSNKAFAQPIPLAEMVDFLVDIWEQEGLYD</sequence>
<proteinExistence type="predicted"/>
<comment type="caution">
    <text evidence="1">The sequence shown here is derived from an EMBL/GenBank/DDBJ whole genome shotgun (WGS) entry which is preliminary data.</text>
</comment>
<reference evidence="1 2" key="1">
    <citation type="journal article" date="2022" name="DNA Res.">
        <title>Chromosomal-level genome assembly of the orchid tree Bauhinia variegata (Leguminosae; Cercidoideae) supports the allotetraploid origin hypothesis of Bauhinia.</title>
        <authorList>
            <person name="Zhong Y."/>
            <person name="Chen Y."/>
            <person name="Zheng D."/>
            <person name="Pang J."/>
            <person name="Liu Y."/>
            <person name="Luo S."/>
            <person name="Meng S."/>
            <person name="Qian L."/>
            <person name="Wei D."/>
            <person name="Dai S."/>
            <person name="Zhou R."/>
        </authorList>
    </citation>
    <scope>NUCLEOTIDE SEQUENCE [LARGE SCALE GENOMIC DNA]</scope>
    <source>
        <strain evidence="1">BV-YZ2020</strain>
    </source>
</reference>
<name>A0ACB9Q7A3_BAUVA</name>
<accession>A0ACB9Q7A3</accession>
<evidence type="ECO:0000313" key="2">
    <source>
        <dbReference type="Proteomes" id="UP000828941"/>
    </source>
</evidence>
<gene>
    <name evidence="1" type="ORF">L6164_004488</name>
</gene>
<keyword evidence="2" id="KW-1185">Reference proteome</keyword>
<protein>
    <submittedName>
        <fullName evidence="1">Uncharacterized protein</fullName>
    </submittedName>
</protein>
<dbReference type="Proteomes" id="UP000828941">
    <property type="component" value="Chromosome 2"/>
</dbReference>
<evidence type="ECO:0000313" key="1">
    <source>
        <dbReference type="EMBL" id="KAI4355741.1"/>
    </source>
</evidence>
<dbReference type="EMBL" id="CM039427">
    <property type="protein sequence ID" value="KAI4355741.1"/>
    <property type="molecule type" value="Genomic_DNA"/>
</dbReference>